<dbReference type="Gene3D" id="3.40.50.10190">
    <property type="entry name" value="BRCT domain"/>
    <property type="match status" value="2"/>
</dbReference>
<dbReference type="PANTHER" id="PTHR13763:SF0">
    <property type="entry name" value="BREAST CANCER TYPE 1 SUSCEPTIBILITY PROTEIN"/>
    <property type="match status" value="1"/>
</dbReference>
<feature type="compositionally biased region" description="Basic and acidic residues" evidence="6">
    <location>
        <begin position="224"/>
        <end position="233"/>
    </location>
</feature>
<dbReference type="PANTHER" id="PTHR13763">
    <property type="entry name" value="BREAST CANCER TYPE 1 SUSCEPTIBILITY PROTEIN BRCA1"/>
    <property type="match status" value="1"/>
</dbReference>
<evidence type="ECO:0000256" key="3">
    <source>
        <dbReference type="ARBA" id="ARBA00022763"/>
    </source>
</evidence>
<dbReference type="InterPro" id="IPR036420">
    <property type="entry name" value="BRCT_dom_sf"/>
</dbReference>
<evidence type="ECO:0000313" key="10">
    <source>
        <dbReference type="Proteomes" id="UP000682733"/>
    </source>
</evidence>
<dbReference type="EMBL" id="CAJNOK010001378">
    <property type="protein sequence ID" value="CAF0808686.1"/>
    <property type="molecule type" value="Genomic_DNA"/>
</dbReference>
<evidence type="ECO:0000313" key="9">
    <source>
        <dbReference type="EMBL" id="CAF3592466.1"/>
    </source>
</evidence>
<keyword evidence="4" id="KW-0234">DNA repair</keyword>
<feature type="domain" description="BRCT" evidence="7">
    <location>
        <begin position="512"/>
        <end position="618"/>
    </location>
</feature>
<sequence>MYSTIMQQSLDLSNNRQIEPVPISVIVTRTTSTGENVCESNRNEIRAFDNGIRKKYNGQAWHRLCSLATCDRYSQGNKYHLCYNHFIEQIQMKTNDDNTKENEQHYVRSVTDVITKLKRKNRKNVVEPVAKRRAKTLVDSTEHFRNNNNHVLGSKTVESNKMFERPFIFKPKSHLIKSLSISSTNTLVSKSVDAHFGNRQRTEPKFLLKQSPAPLPVCRSLSKTKRDTKHEESNNATSQGYFEGNKRNPYASYNEKKILAKKANISAITDSLINEQIKHRKTACIHQQKNKNSVKQRKTTSEIEKATIAIQTHDSHDFEKDEIPLFKRLKIRNEEIVPKQVTDRTSTFSNNDEQPDINTNSNSDNHDVEDTKSNGFEMVGWTHATSTSLTKTNIDEMISYTEQKKIFISQSNLTIEQMFKLEEFLTKFQIPNPLSEVIDDKITHLITDEIVDQPLVCTLTKNVIQAIVRHINVISYRWIIECLKQERIIDWKDFEIYGDTSISHQHYGPRTSRTNQLQNKRLFPSNFFVKLCTSGCLEMDSEELGELVWLSGGIFLHQSTFPHTVFERYCIVLVDDENIKNKHGYEDGVRKGIKFLRPRWLIDSCVQQRIQDFGKYNCIPTFKCQNLS</sequence>
<evidence type="ECO:0000256" key="1">
    <source>
        <dbReference type="ARBA" id="ARBA00004123"/>
    </source>
</evidence>
<feature type="region of interest" description="Disordered" evidence="6">
    <location>
        <begin position="340"/>
        <end position="373"/>
    </location>
</feature>
<dbReference type="GO" id="GO:0070531">
    <property type="term" value="C:BRCA1-A complex"/>
    <property type="evidence" value="ECO:0007669"/>
    <property type="project" value="TreeGrafter"/>
</dbReference>
<protein>
    <recommendedName>
        <fullName evidence="7">BRCT domain-containing protein</fullName>
    </recommendedName>
</protein>
<proteinExistence type="predicted"/>
<dbReference type="InterPro" id="IPR031099">
    <property type="entry name" value="BRCA1-associated"/>
</dbReference>
<dbReference type="InterPro" id="IPR001357">
    <property type="entry name" value="BRCT_dom"/>
</dbReference>
<evidence type="ECO:0000256" key="5">
    <source>
        <dbReference type="ARBA" id="ARBA00023242"/>
    </source>
</evidence>
<gene>
    <name evidence="8" type="ORF">OVA965_LOCUS5033</name>
    <name evidence="9" type="ORF">TMI583_LOCUS5031</name>
</gene>
<name>A0A8S2H399_9BILA</name>
<evidence type="ECO:0000313" key="8">
    <source>
        <dbReference type="EMBL" id="CAF0808686.1"/>
    </source>
</evidence>
<dbReference type="GO" id="GO:0000724">
    <property type="term" value="P:double-strand break repair via homologous recombination"/>
    <property type="evidence" value="ECO:0007669"/>
    <property type="project" value="TreeGrafter"/>
</dbReference>
<dbReference type="GO" id="GO:0031436">
    <property type="term" value="C:BRCA1-BARD1 complex"/>
    <property type="evidence" value="ECO:0007669"/>
    <property type="project" value="TreeGrafter"/>
</dbReference>
<evidence type="ECO:0000259" key="7">
    <source>
        <dbReference type="PROSITE" id="PS50172"/>
    </source>
</evidence>
<dbReference type="GO" id="GO:0004842">
    <property type="term" value="F:ubiquitin-protein transferase activity"/>
    <property type="evidence" value="ECO:0007669"/>
    <property type="project" value="TreeGrafter"/>
</dbReference>
<keyword evidence="5" id="KW-0539">Nucleus</keyword>
<evidence type="ECO:0000256" key="6">
    <source>
        <dbReference type="SAM" id="MobiDB-lite"/>
    </source>
</evidence>
<organism evidence="9 10">
    <name type="scientific">Didymodactylos carnosus</name>
    <dbReference type="NCBI Taxonomy" id="1234261"/>
    <lineage>
        <taxon>Eukaryota</taxon>
        <taxon>Metazoa</taxon>
        <taxon>Spiralia</taxon>
        <taxon>Gnathifera</taxon>
        <taxon>Rotifera</taxon>
        <taxon>Eurotatoria</taxon>
        <taxon>Bdelloidea</taxon>
        <taxon>Philodinida</taxon>
        <taxon>Philodinidae</taxon>
        <taxon>Didymodactylos</taxon>
    </lineage>
</organism>
<dbReference type="EMBL" id="CAJOBA010001378">
    <property type="protein sequence ID" value="CAF3592466.1"/>
    <property type="molecule type" value="Genomic_DNA"/>
</dbReference>
<dbReference type="SUPFAM" id="SSF52113">
    <property type="entry name" value="BRCT domain"/>
    <property type="match status" value="2"/>
</dbReference>
<dbReference type="GO" id="GO:0045944">
    <property type="term" value="P:positive regulation of transcription by RNA polymerase II"/>
    <property type="evidence" value="ECO:0007669"/>
    <property type="project" value="TreeGrafter"/>
</dbReference>
<feature type="domain" description="BRCT" evidence="7">
    <location>
        <begin position="435"/>
        <end position="496"/>
    </location>
</feature>
<accession>A0A8S2H399</accession>
<feature type="region of interest" description="Disordered" evidence="6">
    <location>
        <begin position="223"/>
        <end position="248"/>
    </location>
</feature>
<comment type="caution">
    <text evidence="9">The sequence shown here is derived from an EMBL/GenBank/DDBJ whole genome shotgun (WGS) entry which is preliminary data.</text>
</comment>
<evidence type="ECO:0000256" key="4">
    <source>
        <dbReference type="ARBA" id="ARBA00023204"/>
    </source>
</evidence>
<keyword evidence="3" id="KW-0227">DNA damage</keyword>
<reference evidence="9" key="1">
    <citation type="submission" date="2021-02" db="EMBL/GenBank/DDBJ databases">
        <authorList>
            <person name="Nowell W R."/>
        </authorList>
    </citation>
    <scope>NUCLEOTIDE SEQUENCE</scope>
</reference>
<dbReference type="Proteomes" id="UP000682733">
    <property type="component" value="Unassembled WGS sequence"/>
</dbReference>
<evidence type="ECO:0000256" key="2">
    <source>
        <dbReference type="ARBA" id="ARBA00022737"/>
    </source>
</evidence>
<dbReference type="PROSITE" id="PS50172">
    <property type="entry name" value="BRCT"/>
    <property type="match status" value="2"/>
</dbReference>
<feature type="compositionally biased region" description="Polar residues" evidence="6">
    <location>
        <begin position="343"/>
        <end position="363"/>
    </location>
</feature>
<dbReference type="AlphaFoldDB" id="A0A8S2H399"/>
<dbReference type="Proteomes" id="UP000677228">
    <property type="component" value="Unassembled WGS sequence"/>
</dbReference>
<keyword evidence="2" id="KW-0677">Repeat</keyword>
<dbReference type="Pfam" id="PF00533">
    <property type="entry name" value="BRCT"/>
    <property type="match status" value="1"/>
</dbReference>
<comment type="subcellular location">
    <subcellularLocation>
        <location evidence="1">Nucleus</location>
    </subcellularLocation>
</comment>